<reference evidence="1 2" key="2">
    <citation type="journal article" date="2017" name="Antonie Van Leeuwenhoek">
        <title>Rhizobium rhizosphaerae sp. nov., a novel species isolated from rice rhizosphere.</title>
        <authorList>
            <person name="Zhao J.J."/>
            <person name="Zhang J."/>
            <person name="Zhang R.J."/>
            <person name="Zhang C.W."/>
            <person name="Yin H.Q."/>
            <person name="Zhang X.X."/>
        </authorList>
    </citation>
    <scope>NUCLEOTIDE SEQUENCE [LARGE SCALE GENOMIC DNA]</scope>
    <source>
        <strain evidence="1 2">ACAM 611</strain>
    </source>
</reference>
<evidence type="ECO:0000313" key="1">
    <source>
        <dbReference type="EMBL" id="GAB56121.1"/>
    </source>
</evidence>
<protein>
    <submittedName>
        <fullName evidence="1">Uncharacterized protein</fullName>
    </submittedName>
</protein>
<dbReference type="Proteomes" id="UP000053586">
    <property type="component" value="Unassembled WGS sequence"/>
</dbReference>
<dbReference type="AlphaFoldDB" id="H5TCU4"/>
<keyword evidence="2" id="KW-1185">Reference proteome</keyword>
<accession>H5TCU4</accession>
<dbReference type="EMBL" id="BAET01000022">
    <property type="protein sequence ID" value="GAB56121.1"/>
    <property type="molecule type" value="Genomic_DNA"/>
</dbReference>
<gene>
    <name evidence="1" type="ORF">GPUN_2006</name>
</gene>
<sequence>MFNLNDIGVAIQLWPASRSAYSTQVDTQTKALLISHYNAAP</sequence>
<reference evidence="1 2" key="1">
    <citation type="journal article" date="2012" name="J. Bacteriol.">
        <title>Genome sequence of proteorhodopsin-containing sea ice bacterium Glaciecola punicea ACAM 611T.</title>
        <authorList>
            <person name="Qin Q.-L."/>
            <person name="Xie B.-B."/>
            <person name="Shu Y.-L."/>
            <person name="Rong J.-C."/>
            <person name="Zhao D.-L."/>
            <person name="Zhang X.-Y."/>
            <person name="Chen X.-L."/>
            <person name="Zhou B.-C."/>
            <person name="Zhanga Y.-Z."/>
        </authorList>
    </citation>
    <scope>NUCLEOTIDE SEQUENCE [LARGE SCALE GENOMIC DNA]</scope>
    <source>
        <strain evidence="1 2">ACAM 611</strain>
    </source>
</reference>
<organism evidence="1 2">
    <name type="scientific">Glaciecola punicea ACAM 611</name>
    <dbReference type="NCBI Taxonomy" id="1121923"/>
    <lineage>
        <taxon>Bacteria</taxon>
        <taxon>Pseudomonadati</taxon>
        <taxon>Pseudomonadota</taxon>
        <taxon>Gammaproteobacteria</taxon>
        <taxon>Alteromonadales</taxon>
        <taxon>Alteromonadaceae</taxon>
        <taxon>Glaciecola</taxon>
    </lineage>
</organism>
<evidence type="ECO:0000313" key="2">
    <source>
        <dbReference type="Proteomes" id="UP000053586"/>
    </source>
</evidence>
<comment type="caution">
    <text evidence="1">The sequence shown here is derived from an EMBL/GenBank/DDBJ whole genome shotgun (WGS) entry which is preliminary data.</text>
</comment>
<name>H5TCU4_9ALTE</name>
<proteinExistence type="predicted"/>